<feature type="transmembrane region" description="Helical" evidence="1">
    <location>
        <begin position="51"/>
        <end position="71"/>
    </location>
</feature>
<dbReference type="AlphaFoldDB" id="L0D9A7"/>
<gene>
    <name evidence="2" type="ordered locus">Sinac_0996</name>
</gene>
<dbReference type="eggNOG" id="COG3596">
    <property type="taxonomic scope" value="Bacteria"/>
</dbReference>
<accession>L0D9A7</accession>
<feature type="transmembrane region" description="Helical" evidence="1">
    <location>
        <begin position="24"/>
        <end position="45"/>
    </location>
</feature>
<dbReference type="InterPro" id="IPR027417">
    <property type="entry name" value="P-loop_NTPase"/>
</dbReference>
<dbReference type="KEGG" id="saci:Sinac_0996"/>
<proteinExistence type="predicted"/>
<keyword evidence="1" id="KW-0812">Transmembrane</keyword>
<protein>
    <submittedName>
        <fullName evidence="2">Putative GTPase</fullName>
    </submittedName>
</protein>
<keyword evidence="1" id="KW-0472">Membrane</keyword>
<evidence type="ECO:0000256" key="1">
    <source>
        <dbReference type="SAM" id="Phobius"/>
    </source>
</evidence>
<evidence type="ECO:0000313" key="3">
    <source>
        <dbReference type="Proteomes" id="UP000010798"/>
    </source>
</evidence>
<dbReference type="SUPFAM" id="SSF52540">
    <property type="entry name" value="P-loop containing nucleoside triphosphate hydrolases"/>
    <property type="match status" value="1"/>
</dbReference>
<dbReference type="HOGENOM" id="CLU_028661_0_0_0"/>
<reference evidence="2 3" key="1">
    <citation type="submission" date="2012-02" db="EMBL/GenBank/DDBJ databases">
        <title>Complete sequence of chromosome of Singulisphaera acidiphila DSM 18658.</title>
        <authorList>
            <consortium name="US DOE Joint Genome Institute (JGI-PGF)"/>
            <person name="Lucas S."/>
            <person name="Copeland A."/>
            <person name="Lapidus A."/>
            <person name="Glavina del Rio T."/>
            <person name="Dalin E."/>
            <person name="Tice H."/>
            <person name="Bruce D."/>
            <person name="Goodwin L."/>
            <person name="Pitluck S."/>
            <person name="Peters L."/>
            <person name="Ovchinnikova G."/>
            <person name="Chertkov O."/>
            <person name="Kyrpides N."/>
            <person name="Mavromatis K."/>
            <person name="Ivanova N."/>
            <person name="Brettin T."/>
            <person name="Detter J.C."/>
            <person name="Han C."/>
            <person name="Larimer F."/>
            <person name="Land M."/>
            <person name="Hauser L."/>
            <person name="Markowitz V."/>
            <person name="Cheng J.-F."/>
            <person name="Hugenholtz P."/>
            <person name="Woyke T."/>
            <person name="Wu D."/>
            <person name="Tindall B."/>
            <person name="Pomrenke H."/>
            <person name="Brambilla E."/>
            <person name="Klenk H.-P."/>
            <person name="Eisen J.A."/>
        </authorList>
    </citation>
    <scope>NUCLEOTIDE SEQUENCE [LARGE SCALE GENOMIC DNA]</scope>
    <source>
        <strain evidence="3">ATCC BAA-1392 / DSM 18658 / VKM B-2454 / MOB10</strain>
    </source>
</reference>
<sequence length="541" mass="59864">MSEGRRFDFGLGSGVLAVIKNWRAWVLLLLLVGPFLAYIGFGTIWLYERKWLWTAGSLWVASGIGFAVLAARWTKATTPLLPPLDWDAPHTFTAFDRKAWEIVESEADQGDLIALEALSEIDIYIETSRRLARKLAVHYHPLAADPIGHVPIVEFLTAMELAAEDLNRLCHQVPGGDLLTAAHWKQAVQVAGYVQKANDIYSYLLPIFSPITGLARLGTQQWMVKPAWKNMQQNLLRWFYRAFVNRLGMHLIELYSGRLAIGTGQYRRLTRKSVRSAQPVDGELATLVVAVAGARGAGKTRLIESLKLARGGDLSLLKARLVAAGLDEALIERLQTAQLVELPGYTTNPGGESARDRATRREAVEQAVEADLMILVIDGRRDTHAADVAFAQAWDLWYVEHPRLEIAPAMAVVTMVDKPEFGGEWAPPYNWATGHRSRELAVRARLEAIRAALPPTINEVVAVGLPEASEYGIAELLLPALASLFQRAERTALIRHLHRVSTRSKASRLVSQVGQQGRSLWESLRAARGKRKTGATTPPQG</sequence>
<evidence type="ECO:0000313" key="2">
    <source>
        <dbReference type="EMBL" id="AGA25398.1"/>
    </source>
</evidence>
<dbReference type="STRING" id="886293.Sinac_0996"/>
<name>L0D9A7_SINAD</name>
<dbReference type="Gene3D" id="3.40.50.300">
    <property type="entry name" value="P-loop containing nucleotide triphosphate hydrolases"/>
    <property type="match status" value="1"/>
</dbReference>
<keyword evidence="3" id="KW-1185">Reference proteome</keyword>
<organism evidence="2 3">
    <name type="scientific">Singulisphaera acidiphila (strain ATCC BAA-1392 / DSM 18658 / VKM B-2454 / MOB10)</name>
    <dbReference type="NCBI Taxonomy" id="886293"/>
    <lineage>
        <taxon>Bacteria</taxon>
        <taxon>Pseudomonadati</taxon>
        <taxon>Planctomycetota</taxon>
        <taxon>Planctomycetia</taxon>
        <taxon>Isosphaerales</taxon>
        <taxon>Isosphaeraceae</taxon>
        <taxon>Singulisphaera</taxon>
    </lineage>
</organism>
<dbReference type="Proteomes" id="UP000010798">
    <property type="component" value="Chromosome"/>
</dbReference>
<dbReference type="EMBL" id="CP003364">
    <property type="protein sequence ID" value="AGA25398.1"/>
    <property type="molecule type" value="Genomic_DNA"/>
</dbReference>
<keyword evidence="1" id="KW-1133">Transmembrane helix</keyword>